<proteinExistence type="predicted"/>
<accession>A0A382BFB0</accession>
<protein>
    <submittedName>
        <fullName evidence="1">Uncharacterized protein</fullName>
    </submittedName>
</protein>
<sequence>MNTPFSPNTATLRRRDFLYGLGSSLGAVAMTDLLANETAGQLVLKKPMHAPKAKAVIMLFMEGGPSQVDTFDPKPKLNAKHKTESKRTAGLANGFRFYVGSPFKSRKVGQSGLDMNDQWVHLPEVADELCNYRGCQAESLNHPEALFHMNTGSRLGGDPALGSWINYGLGTENQNLPGYVVMTELAMPQGGSRNWSNGFLPAHYQGTRLRSGGSPILDLQAPKYKTREHQRRALDELAFLNQRHAARHPEHADLAARMANYELAYRMQMEVPGVIDLKSESKHVLEAYGMNQKETAEFGRQCLMARRLVEKGVRFVQIFSGGWDSHDYLERGHSSRIKSVDKPMSALIKDLKERGMLEDTLVVWTGEFGRTPDNNRRGGVYAIGRGHNADAMTMLMAGGGVKRGAIVGATDEIGAQAVEVAHPIRDLHVTLLHLLGLDDNKLTYFHAGRYKQLSQFGGKVIKELVA</sequence>
<organism evidence="1">
    <name type="scientific">marine metagenome</name>
    <dbReference type="NCBI Taxonomy" id="408172"/>
    <lineage>
        <taxon>unclassified sequences</taxon>
        <taxon>metagenomes</taxon>
        <taxon>ecological metagenomes</taxon>
    </lineage>
</organism>
<evidence type="ECO:0000313" key="1">
    <source>
        <dbReference type="EMBL" id="SVB12516.1"/>
    </source>
</evidence>
<dbReference type="SUPFAM" id="SSF53649">
    <property type="entry name" value="Alkaline phosphatase-like"/>
    <property type="match status" value="1"/>
</dbReference>
<dbReference type="PANTHER" id="PTHR43737:SF1">
    <property type="entry name" value="DUF1501 DOMAIN-CONTAINING PROTEIN"/>
    <property type="match status" value="1"/>
</dbReference>
<dbReference type="InterPro" id="IPR017850">
    <property type="entry name" value="Alkaline_phosphatase_core_sf"/>
</dbReference>
<reference evidence="1" key="1">
    <citation type="submission" date="2018-05" db="EMBL/GenBank/DDBJ databases">
        <authorList>
            <person name="Lanie J.A."/>
            <person name="Ng W.-L."/>
            <person name="Kazmierczak K.M."/>
            <person name="Andrzejewski T.M."/>
            <person name="Davidsen T.M."/>
            <person name="Wayne K.J."/>
            <person name="Tettelin H."/>
            <person name="Glass J.I."/>
            <person name="Rusch D."/>
            <person name="Podicherti R."/>
            <person name="Tsui H.-C.T."/>
            <person name="Winkler M.E."/>
        </authorList>
    </citation>
    <scope>NUCLEOTIDE SEQUENCE</scope>
</reference>
<dbReference type="EMBL" id="UINC01029574">
    <property type="protein sequence ID" value="SVB12516.1"/>
    <property type="molecule type" value="Genomic_DNA"/>
</dbReference>
<dbReference type="Pfam" id="PF07394">
    <property type="entry name" value="DUF1501"/>
    <property type="match status" value="1"/>
</dbReference>
<dbReference type="PANTHER" id="PTHR43737">
    <property type="entry name" value="BLL7424 PROTEIN"/>
    <property type="match status" value="1"/>
</dbReference>
<gene>
    <name evidence="1" type="ORF">METZ01_LOCUS165370</name>
</gene>
<dbReference type="InterPro" id="IPR010869">
    <property type="entry name" value="DUF1501"/>
</dbReference>
<dbReference type="AlphaFoldDB" id="A0A382BFB0"/>
<name>A0A382BFB0_9ZZZZ</name>
<dbReference type="Gene3D" id="3.40.720.10">
    <property type="entry name" value="Alkaline Phosphatase, subunit A"/>
    <property type="match status" value="1"/>
</dbReference>